<reference evidence="3" key="1">
    <citation type="submission" date="2019-04" db="EMBL/GenBank/DDBJ databases">
        <title>Friends and foes A comparative genomics studyof 23 Aspergillus species from section Flavi.</title>
        <authorList>
            <consortium name="DOE Joint Genome Institute"/>
            <person name="Kjaerbolling I."/>
            <person name="Vesth T."/>
            <person name="Frisvad J.C."/>
            <person name="Nybo J.L."/>
            <person name="Theobald S."/>
            <person name="Kildgaard S."/>
            <person name="Isbrandt T."/>
            <person name="Kuo A."/>
            <person name="Sato A."/>
            <person name="Lyhne E.K."/>
            <person name="Kogle M.E."/>
            <person name="Wiebenga A."/>
            <person name="Kun R.S."/>
            <person name="Lubbers R.J."/>
            <person name="Makela M.R."/>
            <person name="Barry K."/>
            <person name="Chovatia M."/>
            <person name="Clum A."/>
            <person name="Daum C."/>
            <person name="Haridas S."/>
            <person name="He G."/>
            <person name="LaButti K."/>
            <person name="Lipzen A."/>
            <person name="Mondo S."/>
            <person name="Riley R."/>
            <person name="Salamov A."/>
            <person name="Simmons B.A."/>
            <person name="Magnuson J.K."/>
            <person name="Henrissat B."/>
            <person name="Mortensen U.H."/>
            <person name="Larsen T.O."/>
            <person name="Devries R.P."/>
            <person name="Grigoriev I.V."/>
            <person name="Machida M."/>
            <person name="Baker S.E."/>
            <person name="Andersen M.R."/>
        </authorList>
    </citation>
    <scope>NUCLEOTIDE SEQUENCE [LARGE SCALE GENOMIC DNA]</scope>
    <source>
        <strain evidence="3">CBS 130015</strain>
    </source>
</reference>
<name>A0A5N6VUN8_9EURO</name>
<accession>A0A5N6VUN8</accession>
<keyword evidence="3" id="KW-1185">Reference proteome</keyword>
<protein>
    <submittedName>
        <fullName evidence="2">Uncharacterized protein</fullName>
    </submittedName>
</protein>
<keyword evidence="1" id="KW-0732">Signal</keyword>
<dbReference type="Proteomes" id="UP000325433">
    <property type="component" value="Unassembled WGS sequence"/>
</dbReference>
<organism evidence="2 3">
    <name type="scientific">Aspergillus transmontanensis</name>
    <dbReference type="NCBI Taxonomy" id="1034304"/>
    <lineage>
        <taxon>Eukaryota</taxon>
        <taxon>Fungi</taxon>
        <taxon>Dikarya</taxon>
        <taxon>Ascomycota</taxon>
        <taxon>Pezizomycotina</taxon>
        <taxon>Eurotiomycetes</taxon>
        <taxon>Eurotiomycetidae</taxon>
        <taxon>Eurotiales</taxon>
        <taxon>Aspergillaceae</taxon>
        <taxon>Aspergillus</taxon>
        <taxon>Aspergillus subgen. Circumdati</taxon>
    </lineage>
</organism>
<proteinExistence type="predicted"/>
<dbReference type="EMBL" id="ML738335">
    <property type="protein sequence ID" value="KAE8312231.1"/>
    <property type="molecule type" value="Genomic_DNA"/>
</dbReference>
<evidence type="ECO:0000256" key="1">
    <source>
        <dbReference type="SAM" id="SignalP"/>
    </source>
</evidence>
<evidence type="ECO:0000313" key="3">
    <source>
        <dbReference type="Proteomes" id="UP000325433"/>
    </source>
</evidence>
<feature type="chain" id="PRO_5024799664" evidence="1">
    <location>
        <begin position="26"/>
        <end position="71"/>
    </location>
</feature>
<dbReference type="AlphaFoldDB" id="A0A5N6VUN8"/>
<evidence type="ECO:0000313" key="2">
    <source>
        <dbReference type="EMBL" id="KAE8312231.1"/>
    </source>
</evidence>
<feature type="signal peptide" evidence="1">
    <location>
        <begin position="1"/>
        <end position="25"/>
    </location>
</feature>
<sequence>MRPRRPQSQLSTLTNLECYLLLVLGCHTILFTCYPGFDVCRDLHCICRFLIISSPLSPISKNASYSYTLVC</sequence>
<gene>
    <name evidence="2" type="ORF">BDV41DRAFT_305801</name>
</gene>